<reference evidence="2" key="1">
    <citation type="submission" date="2009-12" db="EMBL/GenBank/DDBJ databases">
        <title>The Genome Sequence of Anolis carolinensis (Green Anole Lizard).</title>
        <authorList>
            <consortium name="The Genome Sequencing Platform"/>
            <person name="Di Palma F."/>
            <person name="Alfoldi J."/>
            <person name="Heiman D."/>
            <person name="Young S."/>
            <person name="Grabherr M."/>
            <person name="Johnson J."/>
            <person name="Lander E.S."/>
            <person name="Lindblad-Toh K."/>
        </authorList>
    </citation>
    <scope>NUCLEOTIDE SEQUENCE [LARGE SCALE GENOMIC DNA]</scope>
    <source>
        <strain evidence="2">JBL SC #1</strain>
    </source>
</reference>
<feature type="region of interest" description="Disordered" evidence="1">
    <location>
        <begin position="1"/>
        <end position="22"/>
    </location>
</feature>
<proteinExistence type="predicted"/>
<accession>A0A803SM08</accession>
<keyword evidence="3" id="KW-1185">Reference proteome</keyword>
<feature type="compositionally biased region" description="Acidic residues" evidence="1">
    <location>
        <begin position="59"/>
        <end position="69"/>
    </location>
</feature>
<evidence type="ECO:0000313" key="3">
    <source>
        <dbReference type="Proteomes" id="UP000001646"/>
    </source>
</evidence>
<dbReference type="InParanoid" id="A0A803SM08"/>
<dbReference type="AlphaFoldDB" id="A0A803SM08"/>
<sequence length="99" mass="10710">MSSYPEKRHRRTEELQHPVADVGDGEGLVVADVGAAGLLGVTDKVRLLVPPDGLPSEAQDQDAEDEEDRQPDLANDLTHLGLGRADKNESTREHGLKGF</sequence>
<evidence type="ECO:0000256" key="1">
    <source>
        <dbReference type="SAM" id="MobiDB-lite"/>
    </source>
</evidence>
<dbReference type="Proteomes" id="UP000001646">
    <property type="component" value="Unplaced"/>
</dbReference>
<feature type="compositionally biased region" description="Basic and acidic residues" evidence="1">
    <location>
        <begin position="84"/>
        <end position="99"/>
    </location>
</feature>
<reference evidence="2" key="3">
    <citation type="submission" date="2025-09" db="UniProtKB">
        <authorList>
            <consortium name="Ensembl"/>
        </authorList>
    </citation>
    <scope>IDENTIFICATION</scope>
</reference>
<reference evidence="2" key="2">
    <citation type="submission" date="2025-08" db="UniProtKB">
        <authorList>
            <consortium name="Ensembl"/>
        </authorList>
    </citation>
    <scope>IDENTIFICATION</scope>
</reference>
<protein>
    <submittedName>
        <fullName evidence="2">Uncharacterized protein</fullName>
    </submittedName>
</protein>
<dbReference type="Ensembl" id="ENSACAT00000037673.1">
    <property type="protein sequence ID" value="ENSACAP00000023998.1"/>
    <property type="gene ID" value="ENSACAG00000042836.1"/>
</dbReference>
<organism evidence="2 3">
    <name type="scientific">Anolis carolinensis</name>
    <name type="common">Green anole</name>
    <name type="synonym">American chameleon</name>
    <dbReference type="NCBI Taxonomy" id="28377"/>
    <lineage>
        <taxon>Eukaryota</taxon>
        <taxon>Metazoa</taxon>
        <taxon>Chordata</taxon>
        <taxon>Craniata</taxon>
        <taxon>Vertebrata</taxon>
        <taxon>Euteleostomi</taxon>
        <taxon>Lepidosauria</taxon>
        <taxon>Squamata</taxon>
        <taxon>Bifurcata</taxon>
        <taxon>Unidentata</taxon>
        <taxon>Episquamata</taxon>
        <taxon>Toxicofera</taxon>
        <taxon>Iguania</taxon>
        <taxon>Dactyloidae</taxon>
        <taxon>Anolis</taxon>
    </lineage>
</organism>
<evidence type="ECO:0000313" key="2">
    <source>
        <dbReference type="Ensembl" id="ENSACAP00000023998.1"/>
    </source>
</evidence>
<feature type="region of interest" description="Disordered" evidence="1">
    <location>
        <begin position="50"/>
        <end position="99"/>
    </location>
</feature>
<name>A0A803SM08_ANOCA</name>
<dbReference type="GeneTree" id="ENSGT00980000199132"/>